<keyword evidence="4" id="KW-0645">Protease</keyword>
<sequence length="673" mass="72250">MSRLRRALRSAGALALVVGFYVLAVALLSGYAMFGVVMSQVVFDPGGTVGLPLVLAQISFIVAALAMLPQLVGLGRGAGPRPGTAALDLDDAFGLWETVMDLADRIGVPAPTEIRLTLEANAAVSEEAGGRRGTWERRLYVGLPLLAGLRADELRAVLAHELAHCAQGHTRFAATVYRGATGLDRARERFAKPEAGNPIVTVYAGFQYLTLSLYAWIYNALSFAVRRRQELEADATAAAVGGRDAAVRALVSVGMVAAAWQDFHTQVLRPMAVLGRLPDDPVRAFNAVLTDPRYGGQAATGRRAARGARHPEVVRHPFDSHPPLQQRLDALRALPEGRAVPDARPAHALVADERPLPRQVLAVMMPPRPHGGECLTRPWPDWLAEVAEARAVRAVEELDAAVGLIALARPTTGGVLDLLTGSRGGELSDALRDTGWGERWEAAPRPPSPQGAEPEEDLRADGSWWVRHMTDRWQERGETPSGDDGRPGPDVVEEEREADTRRALLALELLAGHVLVAAGRSGWAFRLYGPGRPVPEDPAAAEALELVPAALADPAAAARLRALLLRCGVSLETELRATGPDAALSLPPESTAQERDGRPAPVFRGAVFLMALVALLLFALRWDLENERRSRPPLPSLPDRAPLHGPVFLPTCPPGYLPYGDLCVRIPQPQPTG</sequence>
<evidence type="ECO:0000256" key="8">
    <source>
        <dbReference type="ARBA" id="ARBA00022833"/>
    </source>
</evidence>
<protein>
    <recommendedName>
        <fullName evidence="14">Peptidase M48 domain-containing protein</fullName>
    </recommendedName>
</protein>
<keyword evidence="6" id="KW-0479">Metal-binding</keyword>
<dbReference type="Gene3D" id="3.30.2010.10">
    <property type="entry name" value="Metalloproteases ('zincins'), catalytic domain"/>
    <property type="match status" value="1"/>
</dbReference>
<evidence type="ECO:0000256" key="13">
    <source>
        <dbReference type="SAM" id="Phobius"/>
    </source>
</evidence>
<evidence type="ECO:0000256" key="1">
    <source>
        <dbReference type="ARBA" id="ARBA00001947"/>
    </source>
</evidence>
<comment type="subcellular location">
    <subcellularLocation>
        <location evidence="2">Cell membrane</location>
        <topology evidence="2">Multi-pass membrane protein</topology>
    </subcellularLocation>
</comment>
<dbReference type="EMBL" id="BAABBU010000038">
    <property type="protein sequence ID" value="GAA4153268.1"/>
    <property type="molecule type" value="Genomic_DNA"/>
</dbReference>
<evidence type="ECO:0000256" key="10">
    <source>
        <dbReference type="ARBA" id="ARBA00023049"/>
    </source>
</evidence>
<accession>A0ABP7ZDD0</accession>
<dbReference type="InterPro" id="IPR001915">
    <property type="entry name" value="Peptidase_M48"/>
</dbReference>
<reference evidence="16" key="1">
    <citation type="journal article" date="2019" name="Int. J. Syst. Evol. Microbiol.">
        <title>The Global Catalogue of Microorganisms (GCM) 10K type strain sequencing project: providing services to taxonomists for standard genome sequencing and annotation.</title>
        <authorList>
            <consortium name="The Broad Institute Genomics Platform"/>
            <consortium name="The Broad Institute Genome Sequencing Center for Infectious Disease"/>
            <person name="Wu L."/>
            <person name="Ma J."/>
        </authorList>
    </citation>
    <scope>NUCLEOTIDE SEQUENCE [LARGE SCALE GENOMIC DNA]</scope>
    <source>
        <strain evidence="16">JCM 17589</strain>
    </source>
</reference>
<keyword evidence="8" id="KW-0862">Zinc</keyword>
<keyword evidence="7" id="KW-0378">Hydrolase</keyword>
<evidence type="ECO:0000313" key="16">
    <source>
        <dbReference type="Proteomes" id="UP001501845"/>
    </source>
</evidence>
<evidence type="ECO:0000256" key="3">
    <source>
        <dbReference type="ARBA" id="ARBA00022475"/>
    </source>
</evidence>
<dbReference type="Proteomes" id="UP001501845">
    <property type="component" value="Unassembled WGS sequence"/>
</dbReference>
<comment type="caution">
    <text evidence="15">The sequence shown here is derived from an EMBL/GenBank/DDBJ whole genome shotgun (WGS) entry which is preliminary data.</text>
</comment>
<feature type="region of interest" description="Disordered" evidence="12">
    <location>
        <begin position="437"/>
        <end position="497"/>
    </location>
</feature>
<dbReference type="CDD" id="cd07328">
    <property type="entry name" value="M48_Ste24p_like"/>
    <property type="match status" value="1"/>
</dbReference>
<feature type="domain" description="Peptidase M48" evidence="14">
    <location>
        <begin position="138"/>
        <end position="333"/>
    </location>
</feature>
<keyword evidence="11 13" id="KW-0472">Membrane</keyword>
<gene>
    <name evidence="15" type="ORF">GCM10022285_66790</name>
</gene>
<organism evidence="15 16">
    <name type="scientific">Streptomyces tunisiensis</name>
    <dbReference type="NCBI Taxonomy" id="948699"/>
    <lineage>
        <taxon>Bacteria</taxon>
        <taxon>Bacillati</taxon>
        <taxon>Actinomycetota</taxon>
        <taxon>Actinomycetes</taxon>
        <taxon>Kitasatosporales</taxon>
        <taxon>Streptomycetaceae</taxon>
        <taxon>Streptomyces</taxon>
    </lineage>
</organism>
<evidence type="ECO:0000313" key="15">
    <source>
        <dbReference type="EMBL" id="GAA4153268.1"/>
    </source>
</evidence>
<feature type="transmembrane region" description="Helical" evidence="13">
    <location>
        <begin position="49"/>
        <end position="68"/>
    </location>
</feature>
<evidence type="ECO:0000256" key="6">
    <source>
        <dbReference type="ARBA" id="ARBA00022723"/>
    </source>
</evidence>
<proteinExistence type="predicted"/>
<feature type="compositionally biased region" description="Basic and acidic residues" evidence="12">
    <location>
        <begin position="468"/>
        <end position="487"/>
    </location>
</feature>
<comment type="cofactor">
    <cofactor evidence="1">
        <name>Zn(2+)</name>
        <dbReference type="ChEBI" id="CHEBI:29105"/>
    </cofactor>
</comment>
<dbReference type="InterPro" id="IPR050083">
    <property type="entry name" value="HtpX_protease"/>
</dbReference>
<evidence type="ECO:0000259" key="14">
    <source>
        <dbReference type="Pfam" id="PF01435"/>
    </source>
</evidence>
<keyword evidence="3" id="KW-1003">Cell membrane</keyword>
<dbReference type="RefSeq" id="WP_346158518.1">
    <property type="nucleotide sequence ID" value="NZ_BAABBU010000038.1"/>
</dbReference>
<keyword evidence="10" id="KW-0482">Metalloprotease</keyword>
<evidence type="ECO:0000256" key="7">
    <source>
        <dbReference type="ARBA" id="ARBA00022801"/>
    </source>
</evidence>
<dbReference type="Pfam" id="PF01435">
    <property type="entry name" value="Peptidase_M48"/>
    <property type="match status" value="1"/>
</dbReference>
<name>A0ABP7ZDD0_9ACTN</name>
<evidence type="ECO:0000256" key="12">
    <source>
        <dbReference type="SAM" id="MobiDB-lite"/>
    </source>
</evidence>
<dbReference type="PANTHER" id="PTHR43221:SF1">
    <property type="entry name" value="PROTEASE HTPX"/>
    <property type="match status" value="1"/>
</dbReference>
<feature type="transmembrane region" description="Helical" evidence="13">
    <location>
        <begin position="602"/>
        <end position="622"/>
    </location>
</feature>
<evidence type="ECO:0000256" key="9">
    <source>
        <dbReference type="ARBA" id="ARBA00022989"/>
    </source>
</evidence>
<feature type="transmembrane region" description="Helical" evidence="13">
    <location>
        <begin position="195"/>
        <end position="217"/>
    </location>
</feature>
<keyword evidence="5 13" id="KW-0812">Transmembrane</keyword>
<keyword evidence="9 13" id="KW-1133">Transmembrane helix</keyword>
<dbReference type="PANTHER" id="PTHR43221">
    <property type="entry name" value="PROTEASE HTPX"/>
    <property type="match status" value="1"/>
</dbReference>
<evidence type="ECO:0000256" key="11">
    <source>
        <dbReference type="ARBA" id="ARBA00023136"/>
    </source>
</evidence>
<evidence type="ECO:0000256" key="5">
    <source>
        <dbReference type="ARBA" id="ARBA00022692"/>
    </source>
</evidence>
<keyword evidence="16" id="KW-1185">Reference proteome</keyword>
<evidence type="ECO:0000256" key="2">
    <source>
        <dbReference type="ARBA" id="ARBA00004651"/>
    </source>
</evidence>
<feature type="transmembrane region" description="Helical" evidence="13">
    <location>
        <begin position="12"/>
        <end position="37"/>
    </location>
</feature>
<evidence type="ECO:0000256" key="4">
    <source>
        <dbReference type="ARBA" id="ARBA00022670"/>
    </source>
</evidence>